<dbReference type="Proteomes" id="UP001142489">
    <property type="component" value="Unassembled WGS sequence"/>
</dbReference>
<accession>A0A9Q1B711</accession>
<comment type="caution">
    <text evidence="2">The sequence shown here is derived from an EMBL/GenBank/DDBJ whole genome shotgun (WGS) entry which is preliminary data.</text>
</comment>
<dbReference type="EMBL" id="JAPFRF010000001">
    <property type="protein sequence ID" value="KAJ7344117.1"/>
    <property type="molecule type" value="Genomic_DNA"/>
</dbReference>
<keyword evidence="3" id="KW-1185">Reference proteome</keyword>
<dbReference type="AlphaFoldDB" id="A0A9Q1B711"/>
<feature type="region of interest" description="Disordered" evidence="1">
    <location>
        <begin position="112"/>
        <end position="141"/>
    </location>
</feature>
<proteinExistence type="predicted"/>
<evidence type="ECO:0000256" key="1">
    <source>
        <dbReference type="SAM" id="MobiDB-lite"/>
    </source>
</evidence>
<protein>
    <submittedName>
        <fullName evidence="2">Uncharacterized protein</fullName>
    </submittedName>
</protein>
<gene>
    <name evidence="2" type="ORF">JRQ81_000067</name>
</gene>
<sequence>MADADRVLGEHQCPRRNVKAGVKSQPAGIQSCQREATLSSVSKSHTCDGHQEFCVTAKTSLENSQQVIVMEKVLDTTGAPDESYVQIRSPTTREKISLKAVVERCKAYQESEEYRRREEEIQDGAPRKALPQGSWDKTAGHQQSLVKNLREKFQTLNSNS</sequence>
<name>A0A9Q1B711_9SAUR</name>
<evidence type="ECO:0000313" key="3">
    <source>
        <dbReference type="Proteomes" id="UP001142489"/>
    </source>
</evidence>
<reference evidence="2" key="1">
    <citation type="journal article" date="2023" name="DNA Res.">
        <title>Chromosome-level genome assembly of Phrynocephalus forsythii using third-generation DNA sequencing and Hi-C analysis.</title>
        <authorList>
            <person name="Qi Y."/>
            <person name="Zhao W."/>
            <person name="Zhao Y."/>
            <person name="Niu C."/>
            <person name="Cao S."/>
            <person name="Zhang Y."/>
        </authorList>
    </citation>
    <scope>NUCLEOTIDE SEQUENCE</scope>
    <source>
        <tissue evidence="2">Muscle</tissue>
    </source>
</reference>
<dbReference type="OrthoDB" id="1594986at2759"/>
<evidence type="ECO:0000313" key="2">
    <source>
        <dbReference type="EMBL" id="KAJ7344117.1"/>
    </source>
</evidence>
<organism evidence="2 3">
    <name type="scientific">Phrynocephalus forsythii</name>
    <dbReference type="NCBI Taxonomy" id="171643"/>
    <lineage>
        <taxon>Eukaryota</taxon>
        <taxon>Metazoa</taxon>
        <taxon>Chordata</taxon>
        <taxon>Craniata</taxon>
        <taxon>Vertebrata</taxon>
        <taxon>Euteleostomi</taxon>
        <taxon>Lepidosauria</taxon>
        <taxon>Squamata</taxon>
        <taxon>Bifurcata</taxon>
        <taxon>Unidentata</taxon>
        <taxon>Episquamata</taxon>
        <taxon>Toxicofera</taxon>
        <taxon>Iguania</taxon>
        <taxon>Acrodonta</taxon>
        <taxon>Agamidae</taxon>
        <taxon>Agaminae</taxon>
        <taxon>Phrynocephalus</taxon>
    </lineage>
</organism>